<evidence type="ECO:0000256" key="3">
    <source>
        <dbReference type="SAM" id="Phobius"/>
    </source>
</evidence>
<dbReference type="Gene3D" id="2.10.70.10">
    <property type="entry name" value="Complement Module, domain 1"/>
    <property type="match status" value="1"/>
</dbReference>
<keyword evidence="2" id="KW-0768">Sushi</keyword>
<feature type="signal peptide" evidence="4">
    <location>
        <begin position="1"/>
        <end position="27"/>
    </location>
</feature>
<sequence>MKKPRSQEHTALCLLAWSCLEFTLSEAIEISTTIPAEETSIKKLLRDAANGTAPQANLSVSSVAAQCTLLLPPSYGFYYVEEGSGSSLGSVITYWCTEGYQLVGNGRLTCLLKGSISYWSHSPPHCEVIPRPLDRGFRVAVIASLISGVIIVAMSISFAVCCLRDRILRGNAQRSETCEEQPPRRRFKFGRASSTKQEIGKNRRHFGKMKHNRRLHYRTSALYSCAHPGALAGYSNQGLQRSQENLQKWAPQSLCSEIHIFPQVVLKPGIVPSASMFVHLPQKPGDVPLNVNPCYANLPQDLPSVYYRR</sequence>
<feature type="disulfide bond" evidence="2">
    <location>
        <begin position="67"/>
        <end position="110"/>
    </location>
</feature>
<keyword evidence="1 2" id="KW-1015">Disulfide bond</keyword>
<keyword evidence="3" id="KW-0812">Transmembrane</keyword>
<dbReference type="PANTHER" id="PTHR46879">
    <property type="entry name" value="SUSHI DOMAIN-CONTAINING PROTEIN 3"/>
    <property type="match status" value="1"/>
</dbReference>
<keyword evidence="3" id="KW-0472">Membrane</keyword>
<reference evidence="6 7" key="1">
    <citation type="journal article" date="2022" name="Gigascience">
        <title>A chromosome-level genome assembly and annotation of the desert horned lizard, Phrynosoma platyrhinos, provides insight into chromosomal rearrangements among reptiles.</title>
        <authorList>
            <person name="Koochekian N."/>
            <person name="Ascanio A."/>
            <person name="Farleigh K."/>
            <person name="Card D.C."/>
            <person name="Schield D.R."/>
            <person name="Castoe T.A."/>
            <person name="Jezkova T."/>
        </authorList>
    </citation>
    <scope>NUCLEOTIDE SEQUENCE [LARGE SCALE GENOMIC DNA]</scope>
    <source>
        <strain evidence="6">NK-2021</strain>
    </source>
</reference>
<evidence type="ECO:0000313" key="6">
    <source>
        <dbReference type="EMBL" id="KAH0616794.1"/>
    </source>
</evidence>
<protein>
    <recommendedName>
        <fullName evidence="5">Sushi domain-containing protein</fullName>
    </recommendedName>
</protein>
<keyword evidence="4" id="KW-0732">Signal</keyword>
<feature type="chain" id="PRO_5045639272" description="Sushi domain-containing protein" evidence="4">
    <location>
        <begin position="28"/>
        <end position="309"/>
    </location>
</feature>
<evidence type="ECO:0000256" key="1">
    <source>
        <dbReference type="ARBA" id="ARBA00023157"/>
    </source>
</evidence>
<evidence type="ECO:0000259" key="5">
    <source>
        <dbReference type="PROSITE" id="PS50923"/>
    </source>
</evidence>
<evidence type="ECO:0000256" key="2">
    <source>
        <dbReference type="PROSITE-ProRule" id="PRU00302"/>
    </source>
</evidence>
<keyword evidence="7" id="KW-1185">Reference proteome</keyword>
<dbReference type="InterPro" id="IPR035976">
    <property type="entry name" value="Sushi/SCR/CCP_sf"/>
</dbReference>
<feature type="transmembrane region" description="Helical" evidence="3">
    <location>
        <begin position="139"/>
        <end position="163"/>
    </location>
</feature>
<dbReference type="InterPro" id="IPR000436">
    <property type="entry name" value="Sushi_SCR_CCP_dom"/>
</dbReference>
<dbReference type="PANTHER" id="PTHR46879:SF2">
    <property type="entry name" value="MICROTUBULE-ASSOCIATED SERINE_THREONINE-PROTEIN KINASE 3"/>
    <property type="match status" value="1"/>
</dbReference>
<accession>A0ABQ7SHK1</accession>
<name>A0ABQ7SHK1_PHRPL</name>
<dbReference type="Proteomes" id="UP000826234">
    <property type="component" value="Unassembled WGS sequence"/>
</dbReference>
<dbReference type="Pfam" id="PF00084">
    <property type="entry name" value="Sushi"/>
    <property type="match status" value="1"/>
</dbReference>
<evidence type="ECO:0000256" key="4">
    <source>
        <dbReference type="SAM" id="SignalP"/>
    </source>
</evidence>
<dbReference type="SUPFAM" id="SSF57535">
    <property type="entry name" value="Complement control module/SCR domain"/>
    <property type="match status" value="1"/>
</dbReference>
<feature type="domain" description="Sushi" evidence="5">
    <location>
        <begin position="65"/>
        <end position="128"/>
    </location>
</feature>
<evidence type="ECO:0000313" key="7">
    <source>
        <dbReference type="Proteomes" id="UP000826234"/>
    </source>
</evidence>
<organism evidence="6 7">
    <name type="scientific">Phrynosoma platyrhinos</name>
    <name type="common">Desert horned lizard</name>
    <dbReference type="NCBI Taxonomy" id="52577"/>
    <lineage>
        <taxon>Eukaryota</taxon>
        <taxon>Metazoa</taxon>
        <taxon>Chordata</taxon>
        <taxon>Craniata</taxon>
        <taxon>Vertebrata</taxon>
        <taxon>Euteleostomi</taxon>
        <taxon>Lepidosauria</taxon>
        <taxon>Squamata</taxon>
        <taxon>Bifurcata</taxon>
        <taxon>Unidentata</taxon>
        <taxon>Episquamata</taxon>
        <taxon>Toxicofera</taxon>
        <taxon>Iguania</taxon>
        <taxon>Phrynosomatidae</taxon>
        <taxon>Phrynosomatinae</taxon>
        <taxon>Phrynosoma</taxon>
    </lineage>
</organism>
<gene>
    <name evidence="6" type="ORF">JD844_028187</name>
</gene>
<comment type="caution">
    <text evidence="6">The sequence shown here is derived from an EMBL/GenBank/DDBJ whole genome shotgun (WGS) entry which is preliminary data.</text>
</comment>
<dbReference type="PROSITE" id="PS50923">
    <property type="entry name" value="SUSHI"/>
    <property type="match status" value="1"/>
</dbReference>
<dbReference type="InterPro" id="IPR053067">
    <property type="entry name" value="SUSD3"/>
</dbReference>
<proteinExistence type="predicted"/>
<dbReference type="SMART" id="SM00032">
    <property type="entry name" value="CCP"/>
    <property type="match status" value="1"/>
</dbReference>
<comment type="caution">
    <text evidence="2">Lacks conserved residue(s) required for the propagation of feature annotation.</text>
</comment>
<keyword evidence="3" id="KW-1133">Transmembrane helix</keyword>
<dbReference type="EMBL" id="JAIPUX010005290">
    <property type="protein sequence ID" value="KAH0616794.1"/>
    <property type="molecule type" value="Genomic_DNA"/>
</dbReference>
<dbReference type="CDD" id="cd00033">
    <property type="entry name" value="CCP"/>
    <property type="match status" value="1"/>
</dbReference>